<keyword evidence="4 7" id="KW-0704">Schiff base</keyword>
<keyword evidence="9" id="KW-1185">Reference proteome</keyword>
<evidence type="ECO:0000256" key="7">
    <source>
        <dbReference type="HAMAP-Rule" id="MF_00114"/>
    </source>
</evidence>
<dbReference type="AlphaFoldDB" id="A0A133XVP2"/>
<dbReference type="NCBIfam" id="TIGR00126">
    <property type="entry name" value="deoC"/>
    <property type="match status" value="1"/>
</dbReference>
<dbReference type="RefSeq" id="WP_066305062.1">
    <property type="nucleotide sequence ID" value="NZ_KQ959487.1"/>
</dbReference>
<dbReference type="GO" id="GO:0004139">
    <property type="term" value="F:deoxyribose-phosphate aldolase activity"/>
    <property type="evidence" value="ECO:0007669"/>
    <property type="project" value="UniProtKB-UniRule"/>
</dbReference>
<dbReference type="InterPro" id="IPR013785">
    <property type="entry name" value="Aldolase_TIM"/>
</dbReference>
<evidence type="ECO:0000313" key="8">
    <source>
        <dbReference type="EMBL" id="KXB34990.1"/>
    </source>
</evidence>
<dbReference type="UniPathway" id="UPA00002">
    <property type="reaction ID" value="UER00468"/>
</dbReference>
<dbReference type="HAMAP" id="MF_00114">
    <property type="entry name" value="DeoC_type1"/>
    <property type="match status" value="1"/>
</dbReference>
<dbReference type="GO" id="GO:0006018">
    <property type="term" value="P:2-deoxyribose 1-phosphate catabolic process"/>
    <property type="evidence" value="ECO:0007669"/>
    <property type="project" value="UniProtKB-UniRule"/>
</dbReference>
<dbReference type="FunFam" id="3.20.20.70:FF:000044">
    <property type="entry name" value="Deoxyribose-phosphate aldolase"/>
    <property type="match status" value="1"/>
</dbReference>
<dbReference type="Proteomes" id="UP000070675">
    <property type="component" value="Unassembled WGS sequence"/>
</dbReference>
<dbReference type="SUPFAM" id="SSF51569">
    <property type="entry name" value="Aldolase"/>
    <property type="match status" value="1"/>
</dbReference>
<sequence length="213" mass="22239">MKPLNEYIDHTQLKANATQADIQKLCDEAKQYNFKTVAINSYWVPFAAACLKDSKVGITACIGFPLGAASSASKAFEAHQAVLDGATEVDMVINVGELLAENYDACTADIKAVVDAVPTTPVKVILECCLLDDEKIVAGCRCAMRAGAAFVKTSTGFSTGGATVHAVELMRQTVGEVCQVKAAGGIHGKEEAYAMIEAGADRIGASASIAICS</sequence>
<evidence type="ECO:0000256" key="1">
    <source>
        <dbReference type="ARBA" id="ARBA00010936"/>
    </source>
</evidence>
<comment type="caution">
    <text evidence="8">The sequence shown here is derived from an EMBL/GenBank/DDBJ whole genome shotgun (WGS) entry which is preliminary data.</text>
</comment>
<dbReference type="PATRIC" id="fig|1393034.3.peg.584"/>
<evidence type="ECO:0000256" key="2">
    <source>
        <dbReference type="ARBA" id="ARBA00022490"/>
    </source>
</evidence>
<comment type="function">
    <text evidence="6 7">Catalyzes a reversible aldol reaction between acetaldehyde and D-glyceraldehyde 3-phosphate to generate 2-deoxy-D-ribose 5-phosphate.</text>
</comment>
<dbReference type="EC" id="4.1.2.4" evidence="7"/>
<comment type="similarity">
    <text evidence="1 7">Belongs to the DeoC/FbaB aldolase family. DeoC type 1 subfamily.</text>
</comment>
<dbReference type="GO" id="GO:0005737">
    <property type="term" value="C:cytoplasm"/>
    <property type="evidence" value="ECO:0007669"/>
    <property type="project" value="UniProtKB-SubCell"/>
</dbReference>
<dbReference type="SMART" id="SM01133">
    <property type="entry name" value="DeoC"/>
    <property type="match status" value="1"/>
</dbReference>
<dbReference type="PANTHER" id="PTHR10889">
    <property type="entry name" value="DEOXYRIBOSE-PHOSPHATE ALDOLASE"/>
    <property type="match status" value="1"/>
</dbReference>
<dbReference type="InterPro" id="IPR011343">
    <property type="entry name" value="DeoC"/>
</dbReference>
<evidence type="ECO:0000256" key="3">
    <source>
        <dbReference type="ARBA" id="ARBA00023239"/>
    </source>
</evidence>
<dbReference type="PIRSF" id="PIRSF001357">
    <property type="entry name" value="DeoC"/>
    <property type="match status" value="1"/>
</dbReference>
<organism evidence="8 9">
    <name type="scientific">Atopobium deltae</name>
    <dbReference type="NCBI Taxonomy" id="1393034"/>
    <lineage>
        <taxon>Bacteria</taxon>
        <taxon>Bacillati</taxon>
        <taxon>Actinomycetota</taxon>
        <taxon>Coriobacteriia</taxon>
        <taxon>Coriobacteriales</taxon>
        <taxon>Atopobiaceae</taxon>
        <taxon>Atopobium</taxon>
    </lineage>
</organism>
<dbReference type="InterPro" id="IPR002915">
    <property type="entry name" value="DeoC/FbaB/LacD_aldolase"/>
</dbReference>
<dbReference type="OrthoDB" id="6579831at2"/>
<comment type="subcellular location">
    <subcellularLocation>
        <location evidence="7">Cytoplasm</location>
    </subcellularLocation>
</comment>
<evidence type="ECO:0000256" key="5">
    <source>
        <dbReference type="ARBA" id="ARBA00048791"/>
    </source>
</evidence>
<comment type="catalytic activity">
    <reaction evidence="5 7">
        <text>2-deoxy-D-ribose 5-phosphate = D-glyceraldehyde 3-phosphate + acetaldehyde</text>
        <dbReference type="Rhea" id="RHEA:12821"/>
        <dbReference type="ChEBI" id="CHEBI:15343"/>
        <dbReference type="ChEBI" id="CHEBI:59776"/>
        <dbReference type="ChEBI" id="CHEBI:62877"/>
        <dbReference type="EC" id="4.1.2.4"/>
    </reaction>
</comment>
<dbReference type="Gene3D" id="3.20.20.70">
    <property type="entry name" value="Aldolase class I"/>
    <property type="match status" value="1"/>
</dbReference>
<name>A0A133XVP2_9ACTN</name>
<dbReference type="CDD" id="cd00959">
    <property type="entry name" value="DeoC"/>
    <property type="match status" value="1"/>
</dbReference>
<feature type="active site" description="Proton donor/acceptor" evidence="7">
    <location>
        <position position="90"/>
    </location>
</feature>
<comment type="pathway">
    <text evidence="7">Carbohydrate degradation; 2-deoxy-D-ribose 1-phosphate degradation; D-glyceraldehyde 3-phosphate and acetaldehyde from 2-deoxy-alpha-D-ribose 1-phosphate: step 2/2.</text>
</comment>
<dbReference type="GO" id="GO:0009264">
    <property type="term" value="P:deoxyribonucleotide catabolic process"/>
    <property type="evidence" value="ECO:0007669"/>
    <property type="project" value="UniProtKB-UniRule"/>
</dbReference>
<evidence type="ECO:0000313" key="9">
    <source>
        <dbReference type="Proteomes" id="UP000070675"/>
    </source>
</evidence>
<dbReference type="PANTHER" id="PTHR10889:SF1">
    <property type="entry name" value="DEOXYRIBOSE-PHOSPHATE ALDOLASE"/>
    <property type="match status" value="1"/>
</dbReference>
<dbReference type="GO" id="GO:0016052">
    <property type="term" value="P:carbohydrate catabolic process"/>
    <property type="evidence" value="ECO:0007669"/>
    <property type="project" value="TreeGrafter"/>
</dbReference>
<accession>A0A133XVP2</accession>
<gene>
    <name evidence="7" type="primary">deoC</name>
    <name evidence="8" type="ORF">HMPREF3192_00603</name>
</gene>
<dbReference type="EMBL" id="LSCR01000007">
    <property type="protein sequence ID" value="KXB34990.1"/>
    <property type="molecule type" value="Genomic_DNA"/>
</dbReference>
<evidence type="ECO:0000256" key="6">
    <source>
        <dbReference type="ARBA" id="ARBA00056337"/>
    </source>
</evidence>
<dbReference type="InterPro" id="IPR028581">
    <property type="entry name" value="DeoC_typeI"/>
</dbReference>
<dbReference type="STRING" id="1393034.HMPREF3192_00603"/>
<keyword evidence="3 7" id="KW-0456">Lyase</keyword>
<feature type="active site" description="Proton donor/acceptor" evidence="7">
    <location>
        <position position="181"/>
    </location>
</feature>
<feature type="active site" description="Schiff-base intermediate with acetaldehyde" evidence="7">
    <location>
        <position position="152"/>
    </location>
</feature>
<reference evidence="9" key="1">
    <citation type="submission" date="2016-01" db="EMBL/GenBank/DDBJ databases">
        <authorList>
            <person name="Mitreva M."/>
            <person name="Pepin K.H."/>
            <person name="Mihindukulasuriya K.A."/>
            <person name="Fulton R."/>
            <person name="Fronick C."/>
            <person name="O'Laughlin M."/>
            <person name="Miner T."/>
            <person name="Herter B."/>
            <person name="Rosa B.A."/>
            <person name="Cordes M."/>
            <person name="Tomlinson C."/>
            <person name="Wollam A."/>
            <person name="Palsikar V.B."/>
            <person name="Mardis E.R."/>
            <person name="Wilson R.K."/>
        </authorList>
    </citation>
    <scope>NUCLEOTIDE SEQUENCE [LARGE SCALE GENOMIC DNA]</scope>
    <source>
        <strain evidence="9">DNF00019</strain>
    </source>
</reference>
<evidence type="ECO:0000256" key="4">
    <source>
        <dbReference type="ARBA" id="ARBA00023270"/>
    </source>
</evidence>
<protein>
    <recommendedName>
        <fullName evidence="7">Deoxyribose-phosphate aldolase</fullName>
        <shortName evidence="7">DERA</shortName>
        <ecNumber evidence="7">4.1.2.4</ecNumber>
    </recommendedName>
    <alternativeName>
        <fullName evidence="7">2-deoxy-D-ribose 5-phosphate aldolase</fullName>
    </alternativeName>
    <alternativeName>
        <fullName evidence="7">Phosphodeoxyriboaldolase</fullName>
        <shortName evidence="7">Deoxyriboaldolase</shortName>
    </alternativeName>
</protein>
<proteinExistence type="inferred from homology"/>
<dbReference type="Pfam" id="PF01791">
    <property type="entry name" value="DeoC"/>
    <property type="match status" value="1"/>
</dbReference>
<keyword evidence="2 7" id="KW-0963">Cytoplasm</keyword>